<dbReference type="AlphaFoldDB" id="A0A3B0TNL1"/>
<dbReference type="InterPro" id="IPR018187">
    <property type="entry name" value="Asp/Glu_racemase_AS_1"/>
</dbReference>
<dbReference type="Gene3D" id="3.40.50.1860">
    <property type="match status" value="2"/>
</dbReference>
<dbReference type="PROSITE" id="PS00924">
    <property type="entry name" value="ASP_GLU_RACEMASE_2"/>
    <property type="match status" value="1"/>
</dbReference>
<dbReference type="EMBL" id="UOEO01000134">
    <property type="protein sequence ID" value="VAW20291.1"/>
    <property type="molecule type" value="Genomic_DNA"/>
</dbReference>
<evidence type="ECO:0000256" key="1">
    <source>
        <dbReference type="ARBA" id="ARBA00007847"/>
    </source>
</evidence>
<dbReference type="InterPro" id="IPR001920">
    <property type="entry name" value="Asp/Glu_race"/>
</dbReference>
<dbReference type="PANTHER" id="PTHR21198">
    <property type="entry name" value="GLUTAMATE RACEMASE"/>
    <property type="match status" value="1"/>
</dbReference>
<accession>A0A3B0TNL1</accession>
<sequence length="247" mass="25930">MAAPLARIGVLGGMGPQATILFMQRVLDATPATDDCAHIPLLVDNNTQVPSRIKALIDGDGIDPGPALAEMAKGLEKGGALALVMPCNTAHNYTGVIRNAVSVPFLSMIELTAKELARRLKPGSSIGILGSPALRITGIFNNALQEVEMTPLYPDDENAMLGAIRVLKASSGALAAPGALDTVLANGRQLIARGADILLVGCTEFSLIKEHVAQLHPALDSLDVLVETTIRFSQQSQNFSNFQGEGE</sequence>
<evidence type="ECO:0000256" key="2">
    <source>
        <dbReference type="ARBA" id="ARBA00023235"/>
    </source>
</evidence>
<keyword evidence="2 3" id="KW-0413">Isomerase</keyword>
<dbReference type="NCBIfam" id="TIGR00035">
    <property type="entry name" value="asp_race"/>
    <property type="match status" value="1"/>
</dbReference>
<dbReference type="InterPro" id="IPR033134">
    <property type="entry name" value="Asp/Glu_racemase_AS_2"/>
</dbReference>
<evidence type="ECO:0000313" key="3">
    <source>
        <dbReference type="EMBL" id="VAW20291.1"/>
    </source>
</evidence>
<dbReference type="EC" id="5.1.1.13" evidence="3"/>
<dbReference type="InterPro" id="IPR015942">
    <property type="entry name" value="Asp/Glu/hydantoin_racemase"/>
</dbReference>
<dbReference type="SUPFAM" id="SSF53681">
    <property type="entry name" value="Aspartate/glutamate racemase"/>
    <property type="match status" value="2"/>
</dbReference>
<name>A0A3B0TNL1_9ZZZZ</name>
<dbReference type="PANTHER" id="PTHR21198:SF7">
    <property type="entry name" value="ASPARTATE-GLUTAMATE RACEMASE FAMILY"/>
    <property type="match status" value="1"/>
</dbReference>
<gene>
    <name evidence="3" type="ORF">MNBD_ALPHA12-142</name>
</gene>
<comment type="similarity">
    <text evidence="1">Belongs to the aspartate/glutamate racemases family.</text>
</comment>
<dbReference type="PROSITE" id="PS00923">
    <property type="entry name" value="ASP_GLU_RACEMASE_1"/>
    <property type="match status" value="1"/>
</dbReference>
<protein>
    <submittedName>
        <fullName evidence="3">Aspartate racemase</fullName>
        <ecNumber evidence="3">5.1.1.13</ecNumber>
    </submittedName>
</protein>
<dbReference type="GO" id="GO:0047689">
    <property type="term" value="F:aspartate racemase activity"/>
    <property type="evidence" value="ECO:0007669"/>
    <property type="project" value="UniProtKB-EC"/>
</dbReference>
<proteinExistence type="inferred from homology"/>
<dbReference type="Pfam" id="PF01177">
    <property type="entry name" value="Asp_Glu_race"/>
    <property type="match status" value="1"/>
</dbReference>
<reference evidence="3" key="1">
    <citation type="submission" date="2018-06" db="EMBL/GenBank/DDBJ databases">
        <authorList>
            <person name="Zhirakovskaya E."/>
        </authorList>
    </citation>
    <scope>NUCLEOTIDE SEQUENCE</scope>
</reference>
<dbReference type="InterPro" id="IPR004380">
    <property type="entry name" value="Asp_race"/>
</dbReference>
<organism evidence="3">
    <name type="scientific">hydrothermal vent metagenome</name>
    <dbReference type="NCBI Taxonomy" id="652676"/>
    <lineage>
        <taxon>unclassified sequences</taxon>
        <taxon>metagenomes</taxon>
        <taxon>ecological metagenomes</taxon>
    </lineage>
</organism>